<organism evidence="3 4">
    <name type="scientific">Aquipseudomonas alcaligenes</name>
    <name type="common">Pseudomonas alcaligenes</name>
    <dbReference type="NCBI Taxonomy" id="43263"/>
    <lineage>
        <taxon>Bacteria</taxon>
        <taxon>Pseudomonadati</taxon>
        <taxon>Pseudomonadota</taxon>
        <taxon>Gammaproteobacteria</taxon>
        <taxon>Pseudomonadales</taxon>
        <taxon>Pseudomonadaceae</taxon>
        <taxon>Aquipseudomonas</taxon>
    </lineage>
</organism>
<dbReference type="Proteomes" id="UP000744555">
    <property type="component" value="Unassembled WGS sequence"/>
</dbReference>
<accession>A0ABR7RW33</accession>
<comment type="caution">
    <text evidence="3">The sequence shown here is derived from an EMBL/GenBank/DDBJ whole genome shotgun (WGS) entry which is preliminary data.</text>
</comment>
<dbReference type="CDD" id="cd17535">
    <property type="entry name" value="REC_NarL-like"/>
    <property type="match status" value="1"/>
</dbReference>
<dbReference type="InterPro" id="IPR052048">
    <property type="entry name" value="ST_Response_Regulator"/>
</dbReference>
<dbReference type="InterPro" id="IPR058245">
    <property type="entry name" value="NreC/VraR/RcsB-like_REC"/>
</dbReference>
<feature type="domain" description="Response regulatory" evidence="2">
    <location>
        <begin position="5"/>
        <end position="120"/>
    </location>
</feature>
<dbReference type="InterPro" id="IPR011006">
    <property type="entry name" value="CheY-like_superfamily"/>
</dbReference>
<evidence type="ECO:0000259" key="2">
    <source>
        <dbReference type="PROSITE" id="PS50110"/>
    </source>
</evidence>
<protein>
    <recommendedName>
        <fullName evidence="2">Response regulatory domain-containing protein</fullName>
    </recommendedName>
</protein>
<reference evidence="3 4" key="1">
    <citation type="submission" date="2016-06" db="EMBL/GenBank/DDBJ databases">
        <authorList>
            <person name="Ramos C."/>
            <person name="Pintado A."/>
            <person name="Crespo-Gomez J.I."/>
        </authorList>
    </citation>
    <scope>NUCLEOTIDE SEQUENCE [LARGE SCALE GENOMIC DNA]</scope>
    <source>
        <strain evidence="3 4">AVO110</strain>
    </source>
</reference>
<feature type="modified residue" description="4-aspartylphosphate" evidence="1">
    <location>
        <position position="55"/>
    </location>
</feature>
<evidence type="ECO:0000313" key="3">
    <source>
        <dbReference type="EMBL" id="MBC9248902.1"/>
    </source>
</evidence>
<dbReference type="Gene3D" id="3.40.50.2300">
    <property type="match status" value="1"/>
</dbReference>
<dbReference type="Pfam" id="PF00072">
    <property type="entry name" value="Response_reg"/>
    <property type="match status" value="1"/>
</dbReference>
<evidence type="ECO:0000256" key="1">
    <source>
        <dbReference type="PROSITE-ProRule" id="PRU00169"/>
    </source>
</evidence>
<dbReference type="PROSITE" id="PS50110">
    <property type="entry name" value="RESPONSE_REGULATORY"/>
    <property type="match status" value="1"/>
</dbReference>
<keyword evidence="4" id="KW-1185">Reference proteome</keyword>
<evidence type="ECO:0000313" key="4">
    <source>
        <dbReference type="Proteomes" id="UP000744555"/>
    </source>
</evidence>
<dbReference type="RefSeq" id="WP_187804066.1">
    <property type="nucleotide sequence ID" value="NZ_LZEU01000001.1"/>
</dbReference>
<dbReference type="PANTHER" id="PTHR43228:SF1">
    <property type="entry name" value="TWO-COMPONENT RESPONSE REGULATOR ARR22"/>
    <property type="match status" value="1"/>
</dbReference>
<dbReference type="SMART" id="SM00448">
    <property type="entry name" value="REC"/>
    <property type="match status" value="1"/>
</dbReference>
<gene>
    <name evidence="3" type="ORF">A9179_01310</name>
</gene>
<proteinExistence type="predicted"/>
<dbReference type="PANTHER" id="PTHR43228">
    <property type="entry name" value="TWO-COMPONENT RESPONSE REGULATOR"/>
    <property type="match status" value="1"/>
</dbReference>
<dbReference type="InterPro" id="IPR001789">
    <property type="entry name" value="Sig_transdc_resp-reg_receiver"/>
</dbReference>
<keyword evidence="1" id="KW-0597">Phosphoprotein</keyword>
<name>A0ABR7RW33_AQUAC</name>
<sequence length="129" mass="14364">MKNVRTLIADDEDHIRLFVKTMLIGMGCDVVAEARNGQEAIELFEQHHPDLVLLDINMPVLDGRAALQALRTRSEEVTIIMLSSLAGAEVVEDCLNAGADYQLRKDLPLADLRREIEQVWDSRADGLAP</sequence>
<dbReference type="SUPFAM" id="SSF52172">
    <property type="entry name" value="CheY-like"/>
    <property type="match status" value="1"/>
</dbReference>
<dbReference type="EMBL" id="LZEU01000001">
    <property type="protein sequence ID" value="MBC9248902.1"/>
    <property type="molecule type" value="Genomic_DNA"/>
</dbReference>